<evidence type="ECO:0000256" key="5">
    <source>
        <dbReference type="ARBA" id="ARBA00023004"/>
    </source>
</evidence>
<dbReference type="EMBL" id="JASGBH010000006">
    <property type="protein sequence ID" value="MDI9234084.1"/>
    <property type="molecule type" value="Genomic_DNA"/>
</dbReference>
<evidence type="ECO:0000256" key="2">
    <source>
        <dbReference type="ARBA" id="ARBA00022617"/>
    </source>
</evidence>
<proteinExistence type="predicted"/>
<feature type="domain" description="Cytochrome c" evidence="7">
    <location>
        <begin position="171"/>
        <end position="258"/>
    </location>
</feature>
<gene>
    <name evidence="8" type="ORF">QLQ16_09570</name>
</gene>
<reference evidence="8" key="1">
    <citation type="submission" date="2023-05" db="EMBL/GenBank/DDBJ databases">
        <title>Limnohabitans sp. strain HM2-2 Genome sequencing and assembly.</title>
        <authorList>
            <person name="Jung Y."/>
        </authorList>
    </citation>
    <scope>NUCLEOTIDE SEQUENCE</scope>
    <source>
        <strain evidence="8">HM2-2</strain>
    </source>
</reference>
<organism evidence="8 9">
    <name type="scientific">Limnohabitans lacus</name>
    <dbReference type="NCBI Taxonomy" id="3045173"/>
    <lineage>
        <taxon>Bacteria</taxon>
        <taxon>Pseudomonadati</taxon>
        <taxon>Pseudomonadota</taxon>
        <taxon>Betaproteobacteria</taxon>
        <taxon>Burkholderiales</taxon>
        <taxon>Comamonadaceae</taxon>
        <taxon>Limnohabitans</taxon>
    </lineage>
</organism>
<feature type="domain" description="Cytochrome c" evidence="7">
    <location>
        <begin position="82"/>
        <end position="161"/>
    </location>
</feature>
<evidence type="ECO:0000256" key="1">
    <source>
        <dbReference type="ARBA" id="ARBA00022448"/>
    </source>
</evidence>
<dbReference type="RefSeq" id="WP_283224466.1">
    <property type="nucleotide sequence ID" value="NZ_JASGBH010000006.1"/>
</dbReference>
<dbReference type="InterPro" id="IPR009056">
    <property type="entry name" value="Cyt_c-like_dom"/>
</dbReference>
<accession>A0ABT6X7I6</accession>
<dbReference type="Pfam" id="PF00034">
    <property type="entry name" value="Cytochrom_C"/>
    <property type="match status" value="2"/>
</dbReference>
<protein>
    <submittedName>
        <fullName evidence="8">C-type cytochrome</fullName>
    </submittedName>
</protein>
<keyword evidence="9" id="KW-1185">Reference proteome</keyword>
<evidence type="ECO:0000256" key="6">
    <source>
        <dbReference type="PROSITE-ProRule" id="PRU00433"/>
    </source>
</evidence>
<keyword evidence="1" id="KW-0813">Transport</keyword>
<dbReference type="PANTHER" id="PTHR33751">
    <property type="entry name" value="CBB3-TYPE CYTOCHROME C OXIDASE SUBUNIT FIXP"/>
    <property type="match status" value="1"/>
</dbReference>
<dbReference type="InterPro" id="IPR050597">
    <property type="entry name" value="Cytochrome_c_Oxidase_Subunit"/>
</dbReference>
<keyword evidence="5 6" id="KW-0408">Iron</keyword>
<keyword evidence="3 6" id="KW-0479">Metal-binding</keyword>
<dbReference type="PANTHER" id="PTHR33751:SF9">
    <property type="entry name" value="CYTOCHROME C4"/>
    <property type="match status" value="1"/>
</dbReference>
<keyword evidence="2 6" id="KW-0349">Heme</keyword>
<name>A0ABT6X7I6_9BURK</name>
<evidence type="ECO:0000259" key="7">
    <source>
        <dbReference type="PROSITE" id="PS51007"/>
    </source>
</evidence>
<keyword evidence="4" id="KW-0249">Electron transport</keyword>
<evidence type="ECO:0000256" key="3">
    <source>
        <dbReference type="ARBA" id="ARBA00022723"/>
    </source>
</evidence>
<sequence>MNWKAVTPSLGHATSGLIRWLDWSLSKRRSRQAAAFFYDDSSCNPCGSRSFMKKHFHSIRLLTQALVFFGAAVLGSSVQAQADEARAKKIVGGSCFVCHGAEGESSSEVFPRLAGQHWEYTAKQLENFKNGKRKSTAMADMVAKLTPDEMVALGKFFEKQNPAVEPPKDAELAAVGKFIYHKGNKYSGLAACASCHGAEAKGTAALPRLAGQYAGYTETQLKQFNQRERTNDNAVMHAIASKMTPLEMAAVAEYLSGK</sequence>
<dbReference type="InterPro" id="IPR036909">
    <property type="entry name" value="Cyt_c-like_dom_sf"/>
</dbReference>
<dbReference type="PROSITE" id="PS51007">
    <property type="entry name" value="CYTC"/>
    <property type="match status" value="2"/>
</dbReference>
<comment type="caution">
    <text evidence="8">The sequence shown here is derived from an EMBL/GenBank/DDBJ whole genome shotgun (WGS) entry which is preliminary data.</text>
</comment>
<dbReference type="Proteomes" id="UP001431902">
    <property type="component" value="Unassembled WGS sequence"/>
</dbReference>
<evidence type="ECO:0000313" key="8">
    <source>
        <dbReference type="EMBL" id="MDI9234084.1"/>
    </source>
</evidence>
<evidence type="ECO:0000256" key="4">
    <source>
        <dbReference type="ARBA" id="ARBA00022982"/>
    </source>
</evidence>
<dbReference type="SUPFAM" id="SSF46626">
    <property type="entry name" value="Cytochrome c"/>
    <property type="match status" value="2"/>
</dbReference>
<evidence type="ECO:0000313" key="9">
    <source>
        <dbReference type="Proteomes" id="UP001431902"/>
    </source>
</evidence>
<dbReference type="Gene3D" id="1.10.760.10">
    <property type="entry name" value="Cytochrome c-like domain"/>
    <property type="match status" value="2"/>
</dbReference>